<proteinExistence type="predicted"/>
<dbReference type="EMBL" id="CM051400">
    <property type="protein sequence ID" value="KAJ4714944.1"/>
    <property type="molecule type" value="Genomic_DNA"/>
</dbReference>
<evidence type="ECO:0000313" key="1">
    <source>
        <dbReference type="EMBL" id="KAJ4714944.1"/>
    </source>
</evidence>
<sequence length="388" mass="44572">MEVNLDLSLVHAPISKSELLRDVSKTKEVSQKVSKLNDYIMRLEEEKQKIGGFKRELPLIMFLVKNAIGKLKKEVMQCTEAQEQPEVEEVIASKRNTTEGVEVNDLSDKREWMSSFQLWSSDINFDHKKKDSVSEVQLRRQENNQPANENPIELFNCWYRDGAFVPFKEQIGFARTRDNEVSQAPGLSLMMPALKLDSREPKKVGRRPKWYARSENNQQQRRQCRKVRRSWSNELHRLFVDVLNHLGGCHAATPKQIRQLMRVDGLTNDEIKSHLQKYRLYLHRYENMAAGTEHRPWMPNDQFGDDSNPGTLHCNSPQSSVLSRSGKEISTTGGTSMGAEEDARSDGHSWNGKVYMPTEVDVQSRALPINFAGTRTSFRGNQLINIDI</sequence>
<evidence type="ECO:0000313" key="2">
    <source>
        <dbReference type="Proteomes" id="UP001164539"/>
    </source>
</evidence>
<organism evidence="1 2">
    <name type="scientific">Melia azedarach</name>
    <name type="common">Chinaberry tree</name>
    <dbReference type="NCBI Taxonomy" id="155640"/>
    <lineage>
        <taxon>Eukaryota</taxon>
        <taxon>Viridiplantae</taxon>
        <taxon>Streptophyta</taxon>
        <taxon>Embryophyta</taxon>
        <taxon>Tracheophyta</taxon>
        <taxon>Spermatophyta</taxon>
        <taxon>Magnoliopsida</taxon>
        <taxon>eudicotyledons</taxon>
        <taxon>Gunneridae</taxon>
        <taxon>Pentapetalae</taxon>
        <taxon>rosids</taxon>
        <taxon>malvids</taxon>
        <taxon>Sapindales</taxon>
        <taxon>Meliaceae</taxon>
        <taxon>Melia</taxon>
    </lineage>
</organism>
<comment type="caution">
    <text evidence="1">The sequence shown here is derived from an EMBL/GenBank/DDBJ whole genome shotgun (WGS) entry which is preliminary data.</text>
</comment>
<reference evidence="1 2" key="1">
    <citation type="journal article" date="2023" name="Science">
        <title>Complex scaffold remodeling in plant triterpene biosynthesis.</title>
        <authorList>
            <person name="De La Pena R."/>
            <person name="Hodgson H."/>
            <person name="Liu J.C."/>
            <person name="Stephenson M.J."/>
            <person name="Martin A.C."/>
            <person name="Owen C."/>
            <person name="Harkess A."/>
            <person name="Leebens-Mack J."/>
            <person name="Jimenez L.E."/>
            <person name="Osbourn A."/>
            <person name="Sattely E.S."/>
        </authorList>
    </citation>
    <scope>NUCLEOTIDE SEQUENCE [LARGE SCALE GENOMIC DNA]</scope>
    <source>
        <strain evidence="2">cv. JPN11</strain>
        <tissue evidence="1">Leaf</tissue>
    </source>
</reference>
<keyword evidence="2" id="KW-1185">Reference proteome</keyword>
<dbReference type="Proteomes" id="UP001164539">
    <property type="component" value="Chromosome 7"/>
</dbReference>
<name>A0ACC1XW38_MELAZ</name>
<gene>
    <name evidence="1" type="ORF">OWV82_013355</name>
</gene>
<accession>A0ACC1XW38</accession>
<protein>
    <submittedName>
        <fullName evidence="1">Myb-like transcription factor family protein</fullName>
    </submittedName>
</protein>